<protein>
    <submittedName>
        <fullName evidence="1">Ankyrin repeat domain containing protein</fullName>
    </submittedName>
</protein>
<dbReference type="EMBL" id="KC977570">
    <property type="protein sequence ID" value="AGO82961.1"/>
    <property type="molecule type" value="Genomic_DNA"/>
</dbReference>
<name>S4VY43_9VIRU</name>
<dbReference type="KEGG" id="vg:16512200"/>
<organism evidence="1 2">
    <name type="scientific">Pandoravirus dulcis</name>
    <dbReference type="NCBI Taxonomy" id="1349409"/>
    <lineage>
        <taxon>Viruses</taxon>
        <taxon>Pandoravirus</taxon>
    </lineage>
</organism>
<dbReference type="Proteomes" id="UP000201566">
    <property type="component" value="Segment"/>
</dbReference>
<reference evidence="1 2" key="1">
    <citation type="journal article" date="2013" name="Science">
        <title>Pandoraviruses: amoeba viruses with genomes up to 2.5 Mb reaching that of parasitic eukaryotes.</title>
        <authorList>
            <person name="Philippe N."/>
            <person name="Legendre M."/>
            <person name="Doutre G."/>
            <person name="Coute Y."/>
            <person name="Poirot O."/>
            <person name="Lescot M."/>
            <person name="Arslan D."/>
            <person name="Seltzer V."/>
            <person name="Bertaux L."/>
            <person name="Bruley C."/>
            <person name="Garin J."/>
            <person name="Claverie J.M."/>
            <person name="Abergel C."/>
        </authorList>
    </citation>
    <scope>NUCLEOTIDE SEQUENCE [LARGE SCALE GENOMIC DNA]</scope>
    <source>
        <strain evidence="1">Melbourne</strain>
    </source>
</reference>
<proteinExistence type="predicted"/>
<dbReference type="SUPFAM" id="SSF48403">
    <property type="entry name" value="Ankyrin repeat"/>
    <property type="match status" value="1"/>
</dbReference>
<dbReference type="GeneID" id="16512200"/>
<evidence type="ECO:0000313" key="2">
    <source>
        <dbReference type="Proteomes" id="UP000201566"/>
    </source>
</evidence>
<gene>
    <name evidence="1" type="ORF">pdul_cds_773</name>
</gene>
<sequence length="307" mass="33765">MASDDDDLLRLFLDNDDDGISAIEQGHVRDAARRGNIDVLRLLAERGYGPWPDHLVVCAVHSRRLDIVQFACGLGADVDHVALVCAVRSGCADILAFLCDRGRGACPRMAMRAAVAGDRSDIVRLLRDREDIGVCRGGAHCCEADPVSLDISREPTDIDALFAYCSDVCSGWRALRDAASFKNDDLFRRIVAEHQHNDIDIRCALADSLDAADRRAIRRIVAHFGDRLASMEWPSRLVDLCQSGRVPLAPVEVLADCAPYLCTPEDVVRRASPWSECGVEGECAAEDHFRRMLCARLSRSSDAMDTT</sequence>
<accession>S4VY43</accession>
<dbReference type="InterPro" id="IPR036770">
    <property type="entry name" value="Ankyrin_rpt-contain_sf"/>
</dbReference>
<dbReference type="RefSeq" id="YP_008319630.1">
    <property type="nucleotide sequence ID" value="NC_021858.1"/>
</dbReference>
<dbReference type="Gene3D" id="1.25.40.20">
    <property type="entry name" value="Ankyrin repeat-containing domain"/>
    <property type="match status" value="1"/>
</dbReference>
<evidence type="ECO:0000313" key="1">
    <source>
        <dbReference type="EMBL" id="AGO82961.1"/>
    </source>
</evidence>